<evidence type="ECO:0000256" key="1">
    <source>
        <dbReference type="SAM" id="SignalP"/>
    </source>
</evidence>
<name>A0ABT5WX55_9SPHN</name>
<evidence type="ECO:0000313" key="2">
    <source>
        <dbReference type="EMBL" id="MDE8654452.1"/>
    </source>
</evidence>
<sequence length="99" mass="10383">MRYAQAPTFTLLTLLATGPAIASISSPSVTESSTEVLAVVNEGADFVIVKRMAQETPSPTPVKQAAMQRIGSSVQLDAAVAYLATLPSALPTERKDHAQ</sequence>
<accession>A0ABT5WX55</accession>
<keyword evidence="1" id="KW-0732">Signal</keyword>
<feature type="chain" id="PRO_5047334296" evidence="1">
    <location>
        <begin position="23"/>
        <end position="99"/>
    </location>
</feature>
<reference evidence="2 3" key="1">
    <citation type="submission" date="2023-03" db="EMBL/GenBank/DDBJ databases">
        <title>NovoSphingobium album sp. nov. isolated from polycyclic aromatic hydrocarbons- and heavy-metal polluted soil.</title>
        <authorList>
            <person name="Liu Z."/>
            <person name="Wang K."/>
        </authorList>
    </citation>
    <scope>NUCLEOTIDE SEQUENCE [LARGE SCALE GENOMIC DNA]</scope>
    <source>
        <strain evidence="2 3">H3SJ31-1</strain>
    </source>
</reference>
<dbReference type="Proteomes" id="UP001216253">
    <property type="component" value="Unassembled WGS sequence"/>
</dbReference>
<proteinExistence type="predicted"/>
<organism evidence="2 3">
    <name type="scientific">Novosphingobium album</name>
    <name type="common">ex Liu et al. 2023</name>
    <dbReference type="NCBI Taxonomy" id="3031130"/>
    <lineage>
        <taxon>Bacteria</taxon>
        <taxon>Pseudomonadati</taxon>
        <taxon>Pseudomonadota</taxon>
        <taxon>Alphaproteobacteria</taxon>
        <taxon>Sphingomonadales</taxon>
        <taxon>Sphingomonadaceae</taxon>
        <taxon>Novosphingobium</taxon>
    </lineage>
</organism>
<keyword evidence="3" id="KW-1185">Reference proteome</keyword>
<protein>
    <submittedName>
        <fullName evidence="2">Uncharacterized protein</fullName>
    </submittedName>
</protein>
<gene>
    <name evidence="2" type="ORF">PYV00_22400</name>
</gene>
<dbReference type="RefSeq" id="WP_275230567.1">
    <property type="nucleotide sequence ID" value="NZ_JARESE010000083.1"/>
</dbReference>
<feature type="signal peptide" evidence="1">
    <location>
        <begin position="1"/>
        <end position="22"/>
    </location>
</feature>
<evidence type="ECO:0000313" key="3">
    <source>
        <dbReference type="Proteomes" id="UP001216253"/>
    </source>
</evidence>
<dbReference type="EMBL" id="JARESE010000083">
    <property type="protein sequence ID" value="MDE8654452.1"/>
    <property type="molecule type" value="Genomic_DNA"/>
</dbReference>
<comment type="caution">
    <text evidence="2">The sequence shown here is derived from an EMBL/GenBank/DDBJ whole genome shotgun (WGS) entry which is preliminary data.</text>
</comment>